<dbReference type="EC" id="2.1.1.223" evidence="6"/>
<evidence type="ECO:0000313" key="8">
    <source>
        <dbReference type="EMBL" id="QCZ92476.1"/>
    </source>
</evidence>
<dbReference type="InterPro" id="IPR022882">
    <property type="entry name" value="tRNA_adenine-N6_MeTrfase"/>
</dbReference>
<dbReference type="EMBL" id="CP039852">
    <property type="protein sequence ID" value="QCZ92476.1"/>
    <property type="molecule type" value="Genomic_DNA"/>
</dbReference>
<organism evidence="8 9">
    <name type="scientific">Salinimonas iocasae</name>
    <dbReference type="NCBI Taxonomy" id="2572577"/>
    <lineage>
        <taxon>Bacteria</taxon>
        <taxon>Pseudomonadati</taxon>
        <taxon>Pseudomonadota</taxon>
        <taxon>Gammaproteobacteria</taxon>
        <taxon>Alteromonadales</taxon>
        <taxon>Alteromonadaceae</taxon>
        <taxon>Alteromonas/Salinimonas group</taxon>
        <taxon>Salinimonas</taxon>
    </lineage>
</organism>
<dbReference type="GO" id="GO:0003676">
    <property type="term" value="F:nucleic acid binding"/>
    <property type="evidence" value="ECO:0007669"/>
    <property type="project" value="InterPro"/>
</dbReference>
<dbReference type="OrthoDB" id="5383291at2"/>
<dbReference type="HAMAP" id="MF_01872">
    <property type="entry name" value="tRNA_methyltr_YfiC"/>
    <property type="match status" value="1"/>
</dbReference>
<protein>
    <recommendedName>
        <fullName evidence="6">tRNA1(Val) (adenine(37)-N6)-methyltransferase</fullName>
        <ecNumber evidence="6">2.1.1.223</ecNumber>
    </recommendedName>
    <alternativeName>
        <fullName evidence="6">tRNA m6A37 methyltransferase</fullName>
    </alternativeName>
</protein>
<keyword evidence="9" id="KW-1185">Reference proteome</keyword>
<dbReference type="SUPFAM" id="SSF53335">
    <property type="entry name" value="S-adenosyl-L-methionine-dependent methyltransferases"/>
    <property type="match status" value="1"/>
</dbReference>
<gene>
    <name evidence="8" type="ORF">FBQ74_02855</name>
</gene>
<evidence type="ECO:0000259" key="7">
    <source>
        <dbReference type="Pfam" id="PF05175"/>
    </source>
</evidence>
<accession>A0A5B7YBA4</accession>
<evidence type="ECO:0000313" key="9">
    <source>
        <dbReference type="Proteomes" id="UP000304912"/>
    </source>
</evidence>
<dbReference type="PANTHER" id="PTHR47739:SF1">
    <property type="entry name" value="TRNA1(VAL) (ADENINE(37)-N6)-METHYLTRANSFERASE"/>
    <property type="match status" value="1"/>
</dbReference>
<keyword evidence="5 6" id="KW-0819">tRNA processing</keyword>
<name>A0A5B7YBA4_9ALTE</name>
<dbReference type="CDD" id="cd02440">
    <property type="entry name" value="AdoMet_MTases"/>
    <property type="match status" value="1"/>
</dbReference>
<sequence length="241" mass="27006">MARGFKCKQFFVAHDLCAMKVSTDSLILGSWASTEGTQQVLDVGCGSGILSLMMCQRSAQDAKILAIDVDPHAVEQTQINASNSRWANRIDVRHCELAALTHPQLADTIICNPPYFTNTNVGNAEHLAQSVSRQTARHQGSLSSQDLFFHTARLSSSKTRLSCLYPTPQRETVLTHARQYGWQLSRELMVFNHRGARSHVSAFEFSRQAVTATKETLIIKNEQNAYTDEYKTLCKDFYLAF</sequence>
<evidence type="ECO:0000256" key="3">
    <source>
        <dbReference type="ARBA" id="ARBA00022679"/>
    </source>
</evidence>
<dbReference type="InterPro" id="IPR002052">
    <property type="entry name" value="DNA_methylase_N6_adenine_CS"/>
</dbReference>
<dbReference type="KEGG" id="salk:FBQ74_02855"/>
<dbReference type="GO" id="GO:0016430">
    <property type="term" value="F:tRNA (adenine-N6)-methyltransferase activity"/>
    <property type="evidence" value="ECO:0007669"/>
    <property type="project" value="UniProtKB-UniRule"/>
</dbReference>
<feature type="domain" description="Methyltransferase small" evidence="7">
    <location>
        <begin position="27"/>
        <end position="121"/>
    </location>
</feature>
<keyword evidence="3 6" id="KW-0808">Transferase</keyword>
<comment type="function">
    <text evidence="6">Specifically methylates the adenine in position 37 of tRNA(1)(Val) (anticodon cmo5UAC).</text>
</comment>
<dbReference type="InterPro" id="IPR029063">
    <property type="entry name" value="SAM-dependent_MTases_sf"/>
</dbReference>
<evidence type="ECO:0000256" key="5">
    <source>
        <dbReference type="ARBA" id="ARBA00022694"/>
    </source>
</evidence>
<dbReference type="RefSeq" id="WP_139755229.1">
    <property type="nucleotide sequence ID" value="NZ_CP039852.1"/>
</dbReference>
<dbReference type="GO" id="GO:0008033">
    <property type="term" value="P:tRNA processing"/>
    <property type="evidence" value="ECO:0007669"/>
    <property type="project" value="UniProtKB-UniRule"/>
</dbReference>
<dbReference type="InterPro" id="IPR050210">
    <property type="entry name" value="tRNA_Adenine-N(6)_MTase"/>
</dbReference>
<dbReference type="AlphaFoldDB" id="A0A5B7YBA4"/>
<dbReference type="Pfam" id="PF05175">
    <property type="entry name" value="MTS"/>
    <property type="match status" value="1"/>
</dbReference>
<dbReference type="PANTHER" id="PTHR47739">
    <property type="entry name" value="TRNA1(VAL) (ADENINE(37)-N6)-METHYLTRANSFERASE"/>
    <property type="match status" value="1"/>
</dbReference>
<dbReference type="GO" id="GO:0005737">
    <property type="term" value="C:cytoplasm"/>
    <property type="evidence" value="ECO:0007669"/>
    <property type="project" value="UniProtKB-SubCell"/>
</dbReference>
<dbReference type="GO" id="GO:0032259">
    <property type="term" value="P:methylation"/>
    <property type="evidence" value="ECO:0007669"/>
    <property type="project" value="UniProtKB-KW"/>
</dbReference>
<keyword evidence="2 6" id="KW-0489">Methyltransferase</keyword>
<comment type="subcellular location">
    <subcellularLocation>
        <location evidence="6">Cytoplasm</location>
    </subcellularLocation>
</comment>
<evidence type="ECO:0000256" key="2">
    <source>
        <dbReference type="ARBA" id="ARBA00022603"/>
    </source>
</evidence>
<evidence type="ECO:0000256" key="6">
    <source>
        <dbReference type="HAMAP-Rule" id="MF_01872"/>
    </source>
</evidence>
<evidence type="ECO:0000256" key="1">
    <source>
        <dbReference type="ARBA" id="ARBA00022490"/>
    </source>
</evidence>
<comment type="catalytic activity">
    <reaction evidence="6">
        <text>adenosine(37) in tRNA1(Val) + S-adenosyl-L-methionine = N(6)-methyladenosine(37) in tRNA1(Val) + S-adenosyl-L-homocysteine + H(+)</text>
        <dbReference type="Rhea" id="RHEA:43160"/>
        <dbReference type="Rhea" id="RHEA-COMP:10369"/>
        <dbReference type="Rhea" id="RHEA-COMP:10370"/>
        <dbReference type="ChEBI" id="CHEBI:15378"/>
        <dbReference type="ChEBI" id="CHEBI:57856"/>
        <dbReference type="ChEBI" id="CHEBI:59789"/>
        <dbReference type="ChEBI" id="CHEBI:74411"/>
        <dbReference type="ChEBI" id="CHEBI:74449"/>
        <dbReference type="EC" id="2.1.1.223"/>
    </reaction>
</comment>
<keyword evidence="1 6" id="KW-0963">Cytoplasm</keyword>
<keyword evidence="4 6" id="KW-0949">S-adenosyl-L-methionine</keyword>
<proteinExistence type="inferred from homology"/>
<dbReference type="PROSITE" id="PS00092">
    <property type="entry name" value="N6_MTASE"/>
    <property type="match status" value="1"/>
</dbReference>
<comment type="similarity">
    <text evidence="6">Belongs to the methyltransferase superfamily. tRNA (adenine-N(6)-)-methyltransferase family.</text>
</comment>
<evidence type="ECO:0000256" key="4">
    <source>
        <dbReference type="ARBA" id="ARBA00022691"/>
    </source>
</evidence>
<dbReference type="Gene3D" id="3.40.50.150">
    <property type="entry name" value="Vaccinia Virus protein VP39"/>
    <property type="match status" value="1"/>
</dbReference>
<dbReference type="InterPro" id="IPR007848">
    <property type="entry name" value="Small_mtfrase_dom"/>
</dbReference>
<dbReference type="Proteomes" id="UP000304912">
    <property type="component" value="Chromosome"/>
</dbReference>
<reference evidence="8 9" key="1">
    <citation type="submission" date="2019-04" db="EMBL/GenBank/DDBJ databases">
        <title>Salinimonas iocasae sp. nov., a halophilic bacterium isolated from the outer tube casing of tubeworms in Okinawa Trough.</title>
        <authorList>
            <person name="Zhang H."/>
            <person name="Wang H."/>
            <person name="Li C."/>
        </authorList>
    </citation>
    <scope>NUCLEOTIDE SEQUENCE [LARGE SCALE GENOMIC DNA]</scope>
    <source>
        <strain evidence="8 9">KX18D6</strain>
    </source>
</reference>